<dbReference type="InterPro" id="IPR006448">
    <property type="entry name" value="Phage_term_ssu_P27"/>
</dbReference>
<evidence type="ECO:0008006" key="3">
    <source>
        <dbReference type="Google" id="ProtNLM"/>
    </source>
</evidence>
<dbReference type="NCBIfam" id="TIGR01558">
    <property type="entry name" value="sm_term_P27"/>
    <property type="match status" value="1"/>
</dbReference>
<feature type="region of interest" description="Disordered" evidence="1">
    <location>
        <begin position="49"/>
        <end position="81"/>
    </location>
</feature>
<sequence length="202" mass="22388">MSVLKYKPYLILLGKFNIKNRFKINKICRQRQEITEFMAKGRKTISDTQKKLRGTDQPCRMTESSLPAAAPTGGAMTSLPKSGLKGTAKKVYSLVATELMNRGILDVLSADLVIAYCREMALYQDMMRDLEKEGMTVSIETKNGTISQINPKRKIAESALSSAKSLAAEFGLSPASRARVLALIMDKAPKDDFADFEIIDEQ</sequence>
<reference evidence="2" key="2">
    <citation type="submission" date="2015-07" db="EMBL/GenBank/DDBJ databases">
        <title>Plasmids, circular viruses and viroids from rat gut.</title>
        <authorList>
            <person name="Jorgensen T.J."/>
            <person name="Hansen M.A."/>
            <person name="Xu Z."/>
            <person name="Tabak M.A."/>
            <person name="Sorensen S.J."/>
            <person name="Hansen L.H."/>
        </authorList>
    </citation>
    <scope>NUCLEOTIDE SEQUENCE</scope>
    <source>
        <strain evidence="2">RGFK1374</strain>
    </source>
</reference>
<accession>A0A0H5Q507</accession>
<name>A0A0H5Q507_9ZZZZ</name>
<dbReference type="EMBL" id="LN853935">
    <property type="protein sequence ID" value="CRY97116.1"/>
    <property type="molecule type" value="Genomic_DNA"/>
</dbReference>
<dbReference type="AlphaFoldDB" id="A0A0H5Q507"/>
<evidence type="ECO:0000313" key="2">
    <source>
        <dbReference type="EMBL" id="CRY97116.1"/>
    </source>
</evidence>
<proteinExistence type="predicted"/>
<protein>
    <recommendedName>
        <fullName evidence="3">Phage terminase small subunit P27 family</fullName>
    </recommendedName>
</protein>
<organism evidence="2">
    <name type="scientific">uncultured prokaryote</name>
    <dbReference type="NCBI Taxonomy" id="198431"/>
    <lineage>
        <taxon>unclassified sequences</taxon>
        <taxon>environmental samples</taxon>
    </lineage>
</organism>
<evidence type="ECO:0000256" key="1">
    <source>
        <dbReference type="SAM" id="MobiDB-lite"/>
    </source>
</evidence>
<reference evidence="2" key="1">
    <citation type="submission" date="2015-06" db="EMBL/GenBank/DDBJ databases">
        <authorList>
            <person name="Joergensen T."/>
        </authorList>
    </citation>
    <scope>NUCLEOTIDE SEQUENCE</scope>
    <source>
        <strain evidence="2">RGFK1374</strain>
    </source>
</reference>
<dbReference type="Pfam" id="PF05119">
    <property type="entry name" value="Terminase_4"/>
    <property type="match status" value="1"/>
</dbReference>